<accession>A0ABZ2TUV2</accession>
<keyword evidence="3" id="KW-1185">Reference proteome</keyword>
<gene>
    <name evidence="2" type="ORF">WG950_14015</name>
</gene>
<dbReference type="InterPro" id="IPR049492">
    <property type="entry name" value="BD-FAE-like_dom"/>
</dbReference>
<dbReference type="RefSeq" id="WP_340933208.1">
    <property type="nucleotide sequence ID" value="NZ_CP150496.1"/>
</dbReference>
<dbReference type="Gene3D" id="3.40.50.1820">
    <property type="entry name" value="alpha/beta hydrolase"/>
    <property type="match status" value="1"/>
</dbReference>
<dbReference type="PANTHER" id="PTHR43265">
    <property type="entry name" value="ESTERASE ESTD"/>
    <property type="match status" value="1"/>
</dbReference>
<dbReference type="EMBL" id="CP150496">
    <property type="protein sequence ID" value="WYW55639.1"/>
    <property type="molecule type" value="Genomic_DNA"/>
</dbReference>
<evidence type="ECO:0000313" key="3">
    <source>
        <dbReference type="Proteomes" id="UP001491088"/>
    </source>
</evidence>
<dbReference type="InterPro" id="IPR029058">
    <property type="entry name" value="AB_hydrolase_fold"/>
</dbReference>
<feature type="domain" description="BD-FAE-like" evidence="1">
    <location>
        <begin position="43"/>
        <end position="256"/>
    </location>
</feature>
<protein>
    <submittedName>
        <fullName evidence="2">Alpha/beta hydrolase</fullName>
    </submittedName>
</protein>
<dbReference type="Pfam" id="PF20434">
    <property type="entry name" value="BD-FAE"/>
    <property type="match status" value="1"/>
</dbReference>
<dbReference type="PANTHER" id="PTHR43265:SF1">
    <property type="entry name" value="ESTERASE ESTD"/>
    <property type="match status" value="1"/>
</dbReference>
<keyword evidence="2" id="KW-0378">Hydrolase</keyword>
<sequence>MIKIITSIVIILFGIKTAFAQIESEEIVIKNGEIELPGTLTFTKEKSPLIIWVHGSGNVDRNGNQAGTPVKANYIKEFRDSVNKKNIAFFSYDKRTAYKKNYPYLKDTKIRDFVIDVETVISHLKKEKQFSKIILAGHSQGSLIAMLASKNIDKYISIAGAGETIDKIMTQQIKKNNPMLGVIVKKQFDTLRFKGKIEKINPFLVTIFSKKNQPFLYSWLQIDPLEEIKKLTIPTLIIQGEKDTQVTIEDAKKLKEANANAKLVFIKNMNHVLKTIEKEEDNLKSYYSSDFPLSKELIETVVQFVNK</sequence>
<evidence type="ECO:0000313" key="2">
    <source>
        <dbReference type="EMBL" id="WYW55639.1"/>
    </source>
</evidence>
<dbReference type="Proteomes" id="UP001491088">
    <property type="component" value="Chromosome"/>
</dbReference>
<dbReference type="InterPro" id="IPR053145">
    <property type="entry name" value="AB_hydrolase_Est10"/>
</dbReference>
<name>A0ABZ2TUV2_9FLAO</name>
<evidence type="ECO:0000259" key="1">
    <source>
        <dbReference type="Pfam" id="PF20434"/>
    </source>
</evidence>
<organism evidence="2 3">
    <name type="scientific">Polaribacter marinaquae</name>
    <dbReference type="NCBI Taxonomy" id="1642819"/>
    <lineage>
        <taxon>Bacteria</taxon>
        <taxon>Pseudomonadati</taxon>
        <taxon>Bacteroidota</taxon>
        <taxon>Flavobacteriia</taxon>
        <taxon>Flavobacteriales</taxon>
        <taxon>Flavobacteriaceae</taxon>
    </lineage>
</organism>
<dbReference type="SUPFAM" id="SSF53474">
    <property type="entry name" value="alpha/beta-Hydrolases"/>
    <property type="match status" value="1"/>
</dbReference>
<reference evidence="2 3" key="1">
    <citation type="submission" date="2024-03" db="EMBL/GenBank/DDBJ databases">
        <authorList>
            <person name="Cao K."/>
        </authorList>
    </citation>
    <scope>NUCLEOTIDE SEQUENCE [LARGE SCALE GENOMIC DNA]</scope>
    <source>
        <strain evidence="2 3">MCCC 1K00696</strain>
    </source>
</reference>
<proteinExistence type="predicted"/>
<dbReference type="GO" id="GO:0016787">
    <property type="term" value="F:hydrolase activity"/>
    <property type="evidence" value="ECO:0007669"/>
    <property type="project" value="UniProtKB-KW"/>
</dbReference>